<gene>
    <name evidence="2" type="ORF">H735_05465</name>
</gene>
<dbReference type="RefSeq" id="WP_020197372.1">
    <property type="nucleotide sequence ID" value="NZ_BAOH01000117.1"/>
</dbReference>
<dbReference type="EMBL" id="JPRD01000011">
    <property type="protein sequence ID" value="KIF53835.1"/>
    <property type="molecule type" value="Genomic_DNA"/>
</dbReference>
<name>A0A0C1Z9R2_9VIBR</name>
<dbReference type="PATRIC" id="fig|1229493.5.peg.157"/>
<dbReference type="InterPro" id="IPR045492">
    <property type="entry name" value="DUF6434"/>
</dbReference>
<feature type="domain" description="DUF6434" evidence="1">
    <location>
        <begin position="4"/>
        <end position="67"/>
    </location>
</feature>
<comment type="caution">
    <text evidence="2">The sequence shown here is derived from an EMBL/GenBank/DDBJ whole genome shotgun (WGS) entry which is preliminary data.</text>
</comment>
<proteinExistence type="predicted"/>
<organism evidence="2 3">
    <name type="scientific">Vibrio owensii CAIM 1854 = LMG 25443</name>
    <dbReference type="NCBI Taxonomy" id="1229493"/>
    <lineage>
        <taxon>Bacteria</taxon>
        <taxon>Pseudomonadati</taxon>
        <taxon>Pseudomonadota</taxon>
        <taxon>Gammaproteobacteria</taxon>
        <taxon>Vibrionales</taxon>
        <taxon>Vibrionaceae</taxon>
        <taxon>Vibrio</taxon>
    </lineage>
</organism>
<evidence type="ECO:0000259" key="1">
    <source>
        <dbReference type="Pfam" id="PF20026"/>
    </source>
</evidence>
<dbReference type="Pfam" id="PF20026">
    <property type="entry name" value="DUF6434"/>
    <property type="match status" value="1"/>
</dbReference>
<dbReference type="Proteomes" id="UP000031586">
    <property type="component" value="Unassembled WGS sequence"/>
</dbReference>
<dbReference type="AlphaFoldDB" id="A0A0C1Z9R2"/>
<evidence type="ECO:0000313" key="3">
    <source>
        <dbReference type="Proteomes" id="UP000031586"/>
    </source>
</evidence>
<evidence type="ECO:0000313" key="2">
    <source>
        <dbReference type="EMBL" id="KIF53835.1"/>
    </source>
</evidence>
<accession>A0A0C1Z9R2</accession>
<protein>
    <recommendedName>
        <fullName evidence="1">DUF6434 domain-containing protein</fullName>
    </recommendedName>
</protein>
<sequence length="71" mass="8496">MSKVDWHKNHIEDNTLITSSYKSTQNVRRYFKSKCGDDFKFDRSFMQWMNDAEGTSMGKAAQEWLRRQQAK</sequence>
<reference evidence="2 3" key="1">
    <citation type="submission" date="2014-07" db="EMBL/GenBank/DDBJ databases">
        <title>Unique and conserved regions in Vibrio harveyi and related species in comparison with the shrimp pathogen Vibrio harveyi CAIM 1792.</title>
        <authorList>
            <person name="Espinoza-Valles I."/>
            <person name="Vora G."/>
            <person name="Leekitcharoenphon P."/>
            <person name="Ussery D."/>
            <person name="Hoj L."/>
            <person name="Gomez-Gil B."/>
        </authorList>
    </citation>
    <scope>NUCLEOTIDE SEQUENCE [LARGE SCALE GENOMIC DNA]</scope>
    <source>
        <strain evidence="3">CAIM 1854 / LMG 25443</strain>
    </source>
</reference>